<feature type="region of interest" description="Disordered" evidence="2">
    <location>
        <begin position="1"/>
        <end position="20"/>
    </location>
</feature>
<dbReference type="AlphaFoldDB" id="A0A3Q9UIR2"/>
<protein>
    <submittedName>
        <fullName evidence="3">ROK family protein</fullName>
    </submittedName>
</protein>
<dbReference type="EMBL" id="CP025570">
    <property type="protein sequence ID" value="AZZ38538.1"/>
    <property type="molecule type" value="Genomic_DNA"/>
</dbReference>
<dbReference type="PANTHER" id="PTHR18964">
    <property type="entry name" value="ROK (REPRESSOR, ORF, KINASE) FAMILY"/>
    <property type="match status" value="1"/>
</dbReference>
<organism evidence="3 4">
    <name type="scientific">Acidipropionibacterium jensenii</name>
    <dbReference type="NCBI Taxonomy" id="1749"/>
    <lineage>
        <taxon>Bacteria</taxon>
        <taxon>Bacillati</taxon>
        <taxon>Actinomycetota</taxon>
        <taxon>Actinomycetes</taxon>
        <taxon>Propionibacteriales</taxon>
        <taxon>Propionibacteriaceae</taxon>
        <taxon>Acidipropionibacterium</taxon>
    </lineage>
</organism>
<accession>A0A3Q9UIR2</accession>
<reference evidence="4" key="1">
    <citation type="submission" date="2017-12" db="EMBL/GenBank/DDBJ databases">
        <title>Whole genome sequencing of Acidipropionibacterium jensenii strains JS279 and JS280.</title>
        <authorList>
            <person name="Deptula P."/>
            <person name="Laine P."/>
            <person name="Smolander O.-P."/>
            <person name="Paulin L."/>
            <person name="Auvinen P."/>
            <person name="Varmanen P."/>
        </authorList>
    </citation>
    <scope>NUCLEOTIDE SEQUENCE [LARGE SCALE GENOMIC DNA]</scope>
    <source>
        <strain evidence="4">JS280</strain>
    </source>
</reference>
<dbReference type="Gene3D" id="1.10.10.10">
    <property type="entry name" value="Winged helix-like DNA-binding domain superfamily/Winged helix DNA-binding domain"/>
    <property type="match status" value="1"/>
</dbReference>
<dbReference type="KEGG" id="aji:C0Z10_00870"/>
<dbReference type="CDD" id="cd23763">
    <property type="entry name" value="ASKHA_ATPase_ROK"/>
    <property type="match status" value="1"/>
</dbReference>
<dbReference type="Gene3D" id="3.30.420.40">
    <property type="match status" value="2"/>
</dbReference>
<name>A0A3Q9UIR2_9ACTN</name>
<evidence type="ECO:0000313" key="4">
    <source>
        <dbReference type="Proteomes" id="UP000285875"/>
    </source>
</evidence>
<evidence type="ECO:0000256" key="1">
    <source>
        <dbReference type="ARBA" id="ARBA00006479"/>
    </source>
</evidence>
<evidence type="ECO:0000256" key="2">
    <source>
        <dbReference type="SAM" id="MobiDB-lite"/>
    </source>
</evidence>
<sequence length="434" mass="44816">MSSHSARGRSMSVTEAPAKPPASTRAVLDFAWDAGKFRADDAIAATGLTRSTVLAALDSLIDIGLVEELPSGRQAPGARVGMALSTGAHGGSRLGRPARRFQLRAEAGVVIGVDAGWAHLTTIAADLSGHQLAREEVDVTEADRESPDRRRDLILTAVDGVLAAAGRAVDEVVSVGLGVPAPVNGEGVSPPHPLHFWEHMNPGLQATLDELFPAARVENDAALATIAEGAAGAARGYQHFVAVLVGRRLGAAVFLEGQIVRGAHGAVGELGGLSLVSGIGNTTGLGTRAEEWAATALAEGRIPTDHPWAELGADEFTAENLLASARLDDPVTGPLLTELGLTLGRICSVLAHFYDPEAIVLCGAVTGALTEVLRIARWYAAEDAQVPAPAILVSQLGGDVVAIGGLSAARDAARHIVVPTLLARQHQQVRASGE</sequence>
<proteinExistence type="inferred from homology"/>
<dbReference type="InterPro" id="IPR000600">
    <property type="entry name" value="ROK"/>
</dbReference>
<dbReference type="Proteomes" id="UP000285875">
    <property type="component" value="Chromosome"/>
</dbReference>
<dbReference type="InterPro" id="IPR043129">
    <property type="entry name" value="ATPase_NBD"/>
</dbReference>
<dbReference type="SUPFAM" id="SSF53067">
    <property type="entry name" value="Actin-like ATPase domain"/>
    <property type="match status" value="1"/>
</dbReference>
<comment type="similarity">
    <text evidence="1">Belongs to the ROK (NagC/XylR) family.</text>
</comment>
<evidence type="ECO:0000313" key="3">
    <source>
        <dbReference type="EMBL" id="AZZ38538.1"/>
    </source>
</evidence>
<dbReference type="InterPro" id="IPR036388">
    <property type="entry name" value="WH-like_DNA-bd_sf"/>
</dbReference>
<dbReference type="Pfam" id="PF00480">
    <property type="entry name" value="ROK"/>
    <property type="match status" value="1"/>
</dbReference>
<dbReference type="PANTHER" id="PTHR18964:SF149">
    <property type="entry name" value="BIFUNCTIONAL UDP-N-ACETYLGLUCOSAMINE 2-EPIMERASE_N-ACETYLMANNOSAMINE KINASE"/>
    <property type="match status" value="1"/>
</dbReference>
<gene>
    <name evidence="3" type="ORF">C0Z10_00870</name>
</gene>